<sequence length="136" mass="14126">ATVGVGACFLFNAASFVAVVTSLLLIDRSKLRPSLPMPRARGQLREGLRYAASTRHIAVPLCMMGLVGLLAFEFQVSLPVFVQHTFHGGSEAYGFMTAAMGVGAVLGGLVTAARGRTGIRSMVIASTGFGVAILLG</sequence>
<dbReference type="GO" id="GO:0005886">
    <property type="term" value="C:plasma membrane"/>
    <property type="evidence" value="ECO:0007669"/>
    <property type="project" value="UniProtKB-SubCell"/>
</dbReference>
<dbReference type="SUPFAM" id="SSF103473">
    <property type="entry name" value="MFS general substrate transporter"/>
    <property type="match status" value="1"/>
</dbReference>
<evidence type="ECO:0000313" key="9">
    <source>
        <dbReference type="Proteomes" id="UP000675781"/>
    </source>
</evidence>
<dbReference type="PANTHER" id="PTHR23513:SF11">
    <property type="entry name" value="STAPHYLOFERRIN A TRANSPORTER"/>
    <property type="match status" value="1"/>
</dbReference>
<reference evidence="8" key="1">
    <citation type="submission" date="2021-04" db="EMBL/GenBank/DDBJ databases">
        <title>Genome based classification of Actinospica acidithermotolerans sp. nov., an actinobacterium isolated from an Indonesian hot spring.</title>
        <authorList>
            <person name="Kusuma A.B."/>
            <person name="Putra K.E."/>
            <person name="Nafisah S."/>
            <person name="Loh J."/>
            <person name="Nouioui I."/>
            <person name="Goodfellow M."/>
        </authorList>
    </citation>
    <scope>NUCLEOTIDE SEQUENCE</scope>
    <source>
        <strain evidence="8">CSCA 57</strain>
    </source>
</reference>
<evidence type="ECO:0000256" key="1">
    <source>
        <dbReference type="ARBA" id="ARBA00004651"/>
    </source>
</evidence>
<dbReference type="EMBL" id="JAGSOG010000830">
    <property type="protein sequence ID" value="MBR7839970.1"/>
    <property type="molecule type" value="Genomic_DNA"/>
</dbReference>
<dbReference type="Gene3D" id="1.20.1720.10">
    <property type="entry name" value="Multidrug resistance protein D"/>
    <property type="match status" value="1"/>
</dbReference>
<accession>A0A941ISI1</accession>
<dbReference type="PANTHER" id="PTHR23513">
    <property type="entry name" value="INTEGRAL MEMBRANE EFFLUX PROTEIN-RELATED"/>
    <property type="match status" value="1"/>
</dbReference>
<protein>
    <submittedName>
        <fullName evidence="8">MFS transporter</fullName>
    </submittedName>
</protein>
<keyword evidence="5 7" id="KW-1133">Transmembrane helix</keyword>
<comment type="subcellular location">
    <subcellularLocation>
        <location evidence="1">Cell membrane</location>
        <topology evidence="1">Multi-pass membrane protein</topology>
    </subcellularLocation>
</comment>
<dbReference type="AlphaFoldDB" id="A0A941ISI1"/>
<dbReference type="InterPro" id="IPR036259">
    <property type="entry name" value="MFS_trans_sf"/>
</dbReference>
<evidence type="ECO:0000256" key="4">
    <source>
        <dbReference type="ARBA" id="ARBA00022692"/>
    </source>
</evidence>
<dbReference type="Pfam" id="PF05977">
    <property type="entry name" value="MFS_3"/>
    <property type="match status" value="1"/>
</dbReference>
<evidence type="ECO:0000256" key="7">
    <source>
        <dbReference type="SAM" id="Phobius"/>
    </source>
</evidence>
<evidence type="ECO:0000256" key="3">
    <source>
        <dbReference type="ARBA" id="ARBA00022475"/>
    </source>
</evidence>
<feature type="transmembrane region" description="Helical" evidence="7">
    <location>
        <begin position="92"/>
        <end position="112"/>
    </location>
</feature>
<dbReference type="Proteomes" id="UP000675781">
    <property type="component" value="Unassembled WGS sequence"/>
</dbReference>
<keyword evidence="3" id="KW-1003">Cell membrane</keyword>
<comment type="caution">
    <text evidence="8">The sequence shown here is derived from an EMBL/GenBank/DDBJ whole genome shotgun (WGS) entry which is preliminary data.</text>
</comment>
<feature type="non-terminal residue" evidence="8">
    <location>
        <position position="1"/>
    </location>
</feature>
<keyword evidence="4 7" id="KW-0812">Transmembrane</keyword>
<evidence type="ECO:0000256" key="6">
    <source>
        <dbReference type="ARBA" id="ARBA00023136"/>
    </source>
</evidence>
<keyword evidence="9" id="KW-1185">Reference proteome</keyword>
<evidence type="ECO:0000256" key="2">
    <source>
        <dbReference type="ARBA" id="ARBA00022448"/>
    </source>
</evidence>
<organism evidence="8 9">
    <name type="scientific">Actinospica durhamensis</name>
    <dbReference type="NCBI Taxonomy" id="1508375"/>
    <lineage>
        <taxon>Bacteria</taxon>
        <taxon>Bacillati</taxon>
        <taxon>Actinomycetota</taxon>
        <taxon>Actinomycetes</taxon>
        <taxon>Catenulisporales</taxon>
        <taxon>Actinospicaceae</taxon>
        <taxon>Actinospica</taxon>
    </lineage>
</organism>
<evidence type="ECO:0000313" key="8">
    <source>
        <dbReference type="EMBL" id="MBR7839970.1"/>
    </source>
</evidence>
<name>A0A941ISI1_9ACTN</name>
<keyword evidence="2" id="KW-0813">Transport</keyword>
<feature type="transmembrane region" description="Helical" evidence="7">
    <location>
        <begin position="6"/>
        <end position="26"/>
    </location>
</feature>
<gene>
    <name evidence="8" type="ORF">KDL01_42450</name>
</gene>
<dbReference type="InterPro" id="IPR010290">
    <property type="entry name" value="TM_effector"/>
</dbReference>
<keyword evidence="6 7" id="KW-0472">Membrane</keyword>
<feature type="non-terminal residue" evidence="8">
    <location>
        <position position="136"/>
    </location>
</feature>
<evidence type="ECO:0000256" key="5">
    <source>
        <dbReference type="ARBA" id="ARBA00022989"/>
    </source>
</evidence>
<proteinExistence type="predicted"/>
<feature type="transmembrane region" description="Helical" evidence="7">
    <location>
        <begin position="47"/>
        <end position="72"/>
    </location>
</feature>